<feature type="transmembrane region" description="Helical" evidence="2">
    <location>
        <begin position="99"/>
        <end position="118"/>
    </location>
</feature>
<dbReference type="Proteomes" id="UP000247409">
    <property type="component" value="Unassembled WGS sequence"/>
</dbReference>
<feature type="transmembrane region" description="Helical" evidence="2">
    <location>
        <begin position="67"/>
        <end position="87"/>
    </location>
</feature>
<dbReference type="PANTHER" id="PTHR47513:SF1">
    <property type="entry name" value="OS07G0283200 PROTEIN"/>
    <property type="match status" value="1"/>
</dbReference>
<protein>
    <recommendedName>
        <fullName evidence="5">EamA domain-containing protein</fullName>
    </recommendedName>
</protein>
<feature type="compositionally biased region" description="Low complexity" evidence="1">
    <location>
        <begin position="9"/>
        <end position="24"/>
    </location>
</feature>
<feature type="transmembrane region" description="Helical" evidence="2">
    <location>
        <begin position="304"/>
        <end position="322"/>
    </location>
</feature>
<feature type="transmembrane region" description="Helical" evidence="2">
    <location>
        <begin position="270"/>
        <end position="292"/>
    </location>
</feature>
<dbReference type="STRING" id="448386.A0A2V3J5M2"/>
<feature type="region of interest" description="Disordered" evidence="1">
    <location>
        <begin position="1"/>
        <end position="24"/>
    </location>
</feature>
<feature type="transmembrane region" description="Helical" evidence="2">
    <location>
        <begin position="155"/>
        <end position="172"/>
    </location>
</feature>
<feature type="compositionally biased region" description="Low complexity" evidence="1">
    <location>
        <begin position="397"/>
        <end position="420"/>
    </location>
</feature>
<dbReference type="OrthoDB" id="1884658at2759"/>
<dbReference type="AlphaFoldDB" id="A0A2V3J5M2"/>
<sequence>MPNNLVLTASKSKSSSRASSKNGASRSRMSALPYAAALLLFAGGKASRVFAAFASFHYLQSGAPLPTYLLACTAGAALCLVLLQRPWHGKRIGVKRARRVVMAGLLMGATLFSWAAGLRLAGPLRTLMVDGAELPLVYISALVRRREVPERRKTRGAALMLLAYLLLMWDASGHVPDVEQLEHSALGQRAEHTLERLSKQPWVGVGMANVQRRLVQRFDVAGDKVGTELGVTTWRCEVGVVLVLAASIMMQCGRAMTRRLATELGGGKRYFALGTSVASGWVALGTALWTVFGGMDGGEVTLKAWMSWAVVGVLWLIIPYYVRAVVSRSVGTRLAVSGGVVLPFVMGVAGSAAVGAARCGGGASWVLLAAFTLNATGVSLMMAGGARRALSELPLDAPSTSSSAVAPPSSSSSAPAAPPR</sequence>
<feature type="transmembrane region" description="Helical" evidence="2">
    <location>
        <begin position="124"/>
        <end position="143"/>
    </location>
</feature>
<dbReference type="EMBL" id="NBIV01000003">
    <property type="protein sequence ID" value="PXF49674.1"/>
    <property type="molecule type" value="Genomic_DNA"/>
</dbReference>
<feature type="transmembrane region" description="Helical" evidence="2">
    <location>
        <begin position="232"/>
        <end position="250"/>
    </location>
</feature>
<keyword evidence="2" id="KW-0472">Membrane</keyword>
<evidence type="ECO:0008006" key="5">
    <source>
        <dbReference type="Google" id="ProtNLM"/>
    </source>
</evidence>
<reference evidence="3 4" key="1">
    <citation type="journal article" date="2018" name="Mol. Biol. Evol.">
        <title>Analysis of the draft genome of the red seaweed Gracilariopsis chorda provides insights into genome size evolution in Rhodophyta.</title>
        <authorList>
            <person name="Lee J."/>
            <person name="Yang E.C."/>
            <person name="Graf L."/>
            <person name="Yang J.H."/>
            <person name="Qiu H."/>
            <person name="Zel Zion U."/>
            <person name="Chan C.X."/>
            <person name="Stephens T.G."/>
            <person name="Weber A.P.M."/>
            <person name="Boo G.H."/>
            <person name="Boo S.M."/>
            <person name="Kim K.M."/>
            <person name="Shin Y."/>
            <person name="Jung M."/>
            <person name="Lee S.J."/>
            <person name="Yim H.S."/>
            <person name="Lee J.H."/>
            <person name="Bhattacharya D."/>
            <person name="Yoon H.S."/>
        </authorList>
    </citation>
    <scope>NUCLEOTIDE SEQUENCE [LARGE SCALE GENOMIC DNA]</scope>
    <source>
        <strain evidence="3 4">SKKU-2015</strain>
        <tissue evidence="3">Whole body</tissue>
    </source>
</reference>
<keyword evidence="4" id="KW-1185">Reference proteome</keyword>
<proteinExistence type="predicted"/>
<name>A0A2V3J5M2_9FLOR</name>
<dbReference type="SUPFAM" id="SSF103481">
    <property type="entry name" value="Multidrug resistance efflux transporter EmrE"/>
    <property type="match status" value="1"/>
</dbReference>
<organism evidence="3 4">
    <name type="scientific">Gracilariopsis chorda</name>
    <dbReference type="NCBI Taxonomy" id="448386"/>
    <lineage>
        <taxon>Eukaryota</taxon>
        <taxon>Rhodophyta</taxon>
        <taxon>Florideophyceae</taxon>
        <taxon>Rhodymeniophycidae</taxon>
        <taxon>Gracilariales</taxon>
        <taxon>Gracilariaceae</taxon>
        <taxon>Gracilariopsis</taxon>
    </lineage>
</organism>
<keyword evidence="2" id="KW-0812">Transmembrane</keyword>
<comment type="caution">
    <text evidence="3">The sequence shown here is derived from an EMBL/GenBank/DDBJ whole genome shotgun (WGS) entry which is preliminary data.</text>
</comment>
<accession>A0A2V3J5M2</accession>
<keyword evidence="2" id="KW-1133">Transmembrane helix</keyword>
<evidence type="ECO:0000313" key="3">
    <source>
        <dbReference type="EMBL" id="PXF49674.1"/>
    </source>
</evidence>
<feature type="transmembrane region" description="Helical" evidence="2">
    <location>
        <begin position="363"/>
        <end position="383"/>
    </location>
</feature>
<feature type="transmembrane region" description="Helical" evidence="2">
    <location>
        <begin position="334"/>
        <end position="357"/>
    </location>
</feature>
<feature type="region of interest" description="Disordered" evidence="1">
    <location>
        <begin position="396"/>
        <end position="420"/>
    </location>
</feature>
<dbReference type="InterPro" id="IPR037185">
    <property type="entry name" value="EmrE-like"/>
</dbReference>
<evidence type="ECO:0000256" key="1">
    <source>
        <dbReference type="SAM" id="MobiDB-lite"/>
    </source>
</evidence>
<evidence type="ECO:0000313" key="4">
    <source>
        <dbReference type="Proteomes" id="UP000247409"/>
    </source>
</evidence>
<dbReference type="PANTHER" id="PTHR47513">
    <property type="entry name" value="ZINC TRANSPORTER"/>
    <property type="match status" value="1"/>
</dbReference>
<evidence type="ECO:0000256" key="2">
    <source>
        <dbReference type="SAM" id="Phobius"/>
    </source>
</evidence>
<gene>
    <name evidence="3" type="ORF">BWQ96_00552</name>
</gene>